<dbReference type="Gene3D" id="1.10.260.40">
    <property type="entry name" value="lambda repressor-like DNA-binding domains"/>
    <property type="match status" value="1"/>
</dbReference>
<dbReference type="EMBL" id="ONZF01000004">
    <property type="protein sequence ID" value="SPJ24566.1"/>
    <property type="molecule type" value="Genomic_DNA"/>
</dbReference>
<dbReference type="GO" id="GO:0016301">
    <property type="term" value="F:kinase activity"/>
    <property type="evidence" value="ECO:0007669"/>
    <property type="project" value="UniProtKB-KW"/>
</dbReference>
<gene>
    <name evidence="4" type="primary">galS</name>
    <name evidence="4" type="ORF">PAA8504_02400</name>
</gene>
<protein>
    <submittedName>
        <fullName evidence="4">HTH-type transcriptional regulator GalS</fullName>
    </submittedName>
</protein>
<evidence type="ECO:0000256" key="1">
    <source>
        <dbReference type="ARBA" id="ARBA00022679"/>
    </source>
</evidence>
<evidence type="ECO:0000259" key="3">
    <source>
        <dbReference type="PROSITE" id="PS50932"/>
    </source>
</evidence>
<reference evidence="4 5" key="1">
    <citation type="submission" date="2018-03" db="EMBL/GenBank/DDBJ databases">
        <authorList>
            <person name="Keele B.F."/>
        </authorList>
    </citation>
    <scope>NUCLEOTIDE SEQUENCE [LARGE SCALE GENOMIC DNA]</scope>
    <source>
        <strain evidence="4 5">CECT 8504</strain>
    </source>
</reference>
<dbReference type="InterPro" id="IPR029056">
    <property type="entry name" value="Ribokinase-like"/>
</dbReference>
<organism evidence="4 5">
    <name type="scientific">Palleronia abyssalis</name>
    <dbReference type="NCBI Taxonomy" id="1501240"/>
    <lineage>
        <taxon>Bacteria</taxon>
        <taxon>Pseudomonadati</taxon>
        <taxon>Pseudomonadota</taxon>
        <taxon>Alphaproteobacteria</taxon>
        <taxon>Rhodobacterales</taxon>
        <taxon>Roseobacteraceae</taxon>
        <taxon>Palleronia</taxon>
    </lineage>
</organism>
<name>A0A2R8BWW0_9RHOB</name>
<dbReference type="GO" id="GO:0006796">
    <property type="term" value="P:phosphate-containing compound metabolic process"/>
    <property type="evidence" value="ECO:0007669"/>
    <property type="project" value="UniProtKB-ARBA"/>
</dbReference>
<dbReference type="Gene3D" id="3.40.1190.20">
    <property type="match status" value="1"/>
</dbReference>
<evidence type="ECO:0000256" key="2">
    <source>
        <dbReference type="ARBA" id="ARBA00022777"/>
    </source>
</evidence>
<dbReference type="Pfam" id="PF00356">
    <property type="entry name" value="LacI"/>
    <property type="match status" value="1"/>
</dbReference>
<dbReference type="CDD" id="cd01392">
    <property type="entry name" value="HTH_LacI"/>
    <property type="match status" value="1"/>
</dbReference>
<accession>A0A2R8BWW0</accession>
<dbReference type="PRINTS" id="PR00990">
    <property type="entry name" value="RIBOKINASE"/>
</dbReference>
<dbReference type="OrthoDB" id="9792663at2"/>
<dbReference type="InterPro" id="IPR011611">
    <property type="entry name" value="PfkB_dom"/>
</dbReference>
<sequence>MGKIEGRSQGRRATIRDVAGLANVSVGTVSHVLNNSKSVSKSAREAVLDAITTLDYRPNSLARSLIARRPRQKPAARLDVPRLISVGYVSIDYMVRIGEVPHPGDRATSQSIEKMLGGPAANVAAFAAGLGAPLDIAVELVTHLGNDADSLWVLEELAAVQIDVSGAFQQPGARLSRCIVLVEDGGRRTIVNEPFEIPVDFLARHLSHRAPHEAPACVHFDGFHLSAAKEVKDDLHAAGYLISLHSAGLPVEWTEDAARAMIETFDLLFLNQDTLDGLARLVPGLSDDPQKLFDFTSRARSKAILLTRGADGATLLRPGLPAVDCPVPVVEIADATGAGDAFTGIFLASWLAHGSFDAALSHAVHGASLSMTSLGAQGRLATARELGAIEVAEAGA</sequence>
<proteinExistence type="predicted"/>
<dbReference type="PANTHER" id="PTHR10584">
    <property type="entry name" value="SUGAR KINASE"/>
    <property type="match status" value="1"/>
</dbReference>
<evidence type="ECO:0000313" key="5">
    <source>
        <dbReference type="Proteomes" id="UP000244912"/>
    </source>
</evidence>
<dbReference type="AlphaFoldDB" id="A0A2R8BWW0"/>
<dbReference type="InterPro" id="IPR010982">
    <property type="entry name" value="Lambda_DNA-bd_dom_sf"/>
</dbReference>
<dbReference type="PANTHER" id="PTHR10584:SF166">
    <property type="entry name" value="RIBOKINASE"/>
    <property type="match status" value="1"/>
</dbReference>
<dbReference type="SMART" id="SM00354">
    <property type="entry name" value="HTH_LACI"/>
    <property type="match status" value="1"/>
</dbReference>
<evidence type="ECO:0000313" key="4">
    <source>
        <dbReference type="EMBL" id="SPJ24566.1"/>
    </source>
</evidence>
<dbReference type="SUPFAM" id="SSF47413">
    <property type="entry name" value="lambda repressor-like DNA-binding domains"/>
    <property type="match status" value="1"/>
</dbReference>
<dbReference type="GO" id="GO:0003677">
    <property type="term" value="F:DNA binding"/>
    <property type="evidence" value="ECO:0007669"/>
    <property type="project" value="InterPro"/>
</dbReference>
<dbReference type="GO" id="GO:0006355">
    <property type="term" value="P:regulation of DNA-templated transcription"/>
    <property type="evidence" value="ECO:0007669"/>
    <property type="project" value="InterPro"/>
</dbReference>
<dbReference type="PROSITE" id="PS00356">
    <property type="entry name" value="HTH_LACI_1"/>
    <property type="match status" value="1"/>
</dbReference>
<dbReference type="Proteomes" id="UP000244912">
    <property type="component" value="Unassembled WGS sequence"/>
</dbReference>
<keyword evidence="1" id="KW-0808">Transferase</keyword>
<dbReference type="SUPFAM" id="SSF53613">
    <property type="entry name" value="Ribokinase-like"/>
    <property type="match status" value="1"/>
</dbReference>
<feature type="domain" description="HTH lacI-type" evidence="3">
    <location>
        <begin position="13"/>
        <end position="67"/>
    </location>
</feature>
<dbReference type="PROSITE" id="PS50932">
    <property type="entry name" value="HTH_LACI_2"/>
    <property type="match status" value="1"/>
</dbReference>
<dbReference type="InterPro" id="IPR000843">
    <property type="entry name" value="HTH_LacI"/>
</dbReference>
<keyword evidence="2" id="KW-0418">Kinase</keyword>
<dbReference type="Pfam" id="PF00294">
    <property type="entry name" value="PfkB"/>
    <property type="match status" value="1"/>
</dbReference>
<keyword evidence="5" id="KW-1185">Reference proteome</keyword>
<dbReference type="InterPro" id="IPR002139">
    <property type="entry name" value="Ribo/fructo_kinase"/>
</dbReference>
<dbReference type="RefSeq" id="WP_146190488.1">
    <property type="nucleotide sequence ID" value="NZ_ONZF01000004.1"/>
</dbReference>